<dbReference type="Gramene" id="PUZ54779">
    <property type="protein sequence ID" value="PUZ54779"/>
    <property type="gene ID" value="GQ55_5G158400"/>
</dbReference>
<name>A0A2T7DGS4_9POAL</name>
<evidence type="ECO:0000256" key="2">
    <source>
        <dbReference type="ARBA" id="ARBA00022692"/>
    </source>
</evidence>
<evidence type="ECO:0000313" key="8">
    <source>
        <dbReference type="EMBL" id="PUZ54779.1"/>
    </source>
</evidence>
<dbReference type="EMBL" id="CM009753">
    <property type="protein sequence ID" value="PUZ54778.1"/>
    <property type="molecule type" value="Genomic_DNA"/>
</dbReference>
<dbReference type="InterPro" id="IPR037185">
    <property type="entry name" value="EmrE-like"/>
</dbReference>
<dbReference type="Pfam" id="PF03151">
    <property type="entry name" value="TPT"/>
    <property type="match status" value="1"/>
</dbReference>
<keyword evidence="4 6" id="KW-0472">Membrane</keyword>
<keyword evidence="9" id="KW-1185">Reference proteome</keyword>
<comment type="subcellular location">
    <subcellularLocation>
        <location evidence="1">Membrane</location>
        <topology evidence="1">Multi-pass membrane protein</topology>
    </subcellularLocation>
</comment>
<feature type="compositionally biased region" description="Basic and acidic residues" evidence="5">
    <location>
        <begin position="121"/>
        <end position="134"/>
    </location>
</feature>
<evidence type="ECO:0000256" key="5">
    <source>
        <dbReference type="SAM" id="MobiDB-lite"/>
    </source>
</evidence>
<feature type="transmembrane region" description="Helical" evidence="6">
    <location>
        <begin position="444"/>
        <end position="463"/>
    </location>
</feature>
<evidence type="ECO:0000256" key="4">
    <source>
        <dbReference type="ARBA" id="ARBA00023136"/>
    </source>
</evidence>
<accession>A0A2T7DGS4</accession>
<protein>
    <recommendedName>
        <fullName evidence="7">Sugar phosphate transporter domain-containing protein</fullName>
    </recommendedName>
</protein>
<gene>
    <name evidence="8" type="ORF">GQ55_5G158400</name>
</gene>
<feature type="transmembrane region" description="Helical" evidence="6">
    <location>
        <begin position="405"/>
        <end position="424"/>
    </location>
</feature>
<feature type="transmembrane region" description="Helical" evidence="6">
    <location>
        <begin position="502"/>
        <end position="521"/>
    </location>
</feature>
<dbReference type="InterPro" id="IPR050186">
    <property type="entry name" value="TPT_transporter"/>
</dbReference>
<evidence type="ECO:0000256" key="1">
    <source>
        <dbReference type="ARBA" id="ARBA00004141"/>
    </source>
</evidence>
<dbReference type="EMBL" id="CM009753">
    <property type="protein sequence ID" value="PUZ54779.1"/>
    <property type="molecule type" value="Genomic_DNA"/>
</dbReference>
<evidence type="ECO:0000259" key="7">
    <source>
        <dbReference type="Pfam" id="PF03151"/>
    </source>
</evidence>
<proteinExistence type="predicted"/>
<evidence type="ECO:0000313" key="9">
    <source>
        <dbReference type="Proteomes" id="UP000244336"/>
    </source>
</evidence>
<keyword evidence="2 6" id="KW-0812">Transmembrane</keyword>
<reference evidence="8 9" key="1">
    <citation type="submission" date="2018-04" db="EMBL/GenBank/DDBJ databases">
        <title>WGS assembly of Panicum hallii var. hallii HAL2.</title>
        <authorList>
            <person name="Lovell J."/>
            <person name="Jenkins J."/>
            <person name="Lowry D."/>
            <person name="Mamidi S."/>
            <person name="Sreedasyam A."/>
            <person name="Weng X."/>
            <person name="Barry K."/>
            <person name="Bonette J."/>
            <person name="Campitelli B."/>
            <person name="Daum C."/>
            <person name="Gordon S."/>
            <person name="Gould B."/>
            <person name="Lipzen A."/>
            <person name="MacQueen A."/>
            <person name="Palacio-Mejia J."/>
            <person name="Plott C."/>
            <person name="Shakirov E."/>
            <person name="Shu S."/>
            <person name="Yoshinaga Y."/>
            <person name="Zane M."/>
            <person name="Rokhsar D."/>
            <person name="Grimwood J."/>
            <person name="Schmutz J."/>
            <person name="Juenger T."/>
        </authorList>
    </citation>
    <scope>NUCLEOTIDE SEQUENCE [LARGE SCALE GENOMIC DNA]</scope>
    <source>
        <strain evidence="9">cv. HAL2</strain>
        <strain evidence="8">HAL2</strain>
    </source>
</reference>
<sequence length="562" mass="61685">MGKGLLLSDARKAAKRASKTTSFTRSEVAATRCWILTSYQKSKRTKLPQNPWSAASRRLPTPPPCLSRPRRRCDQHRLPDPGACRSFSRRRPMGDCAVEDGPGSPHPKEEEGEPPVAAAELDERGGEPRDEASGHRKKAGGIRREPSFSRWCRDPSAAAPSNGLDAAATSDGDDSEEFELPLLPSAPGGGGSSSLPMDIEAGPAARSEGLPMSPWLVAKVIGLIASWYTLSTCLTLYNKEMLGKHMWKFPAPFLMNTVHFTMQAVASRAIVWFQHRGVEGGTRKMTWKDYSLRVVPTALATALDINLSNISLVFITVTFATMCKSAAPIFILLFAFIFRLEKPSFSLLGIMLIISFGVLLTVAKETEFNLWGFIFIMLAAVMSGFRWSMTQILLQKEEYGLKNPFTLMSNVAPVMAIVTAIISIAMDPWHDFRASHFFDSSAHIIRSSLLLLLGGALAFFMVLTEYVLVSVTSAVTVTVAGIVKEAVTILVAVLFFNDPFTWLKGLGLAIIIFGVSLFNLYKYKRFKKGNHNKDAGSNIQSSNGTSKYVILDDDIEDQDDTG</sequence>
<feature type="transmembrane region" description="Helical" evidence="6">
    <location>
        <begin position="368"/>
        <end position="385"/>
    </location>
</feature>
<evidence type="ECO:0000256" key="6">
    <source>
        <dbReference type="SAM" id="Phobius"/>
    </source>
</evidence>
<feature type="region of interest" description="Disordered" evidence="5">
    <location>
        <begin position="40"/>
        <end position="200"/>
    </location>
</feature>
<feature type="transmembrane region" description="Helical" evidence="6">
    <location>
        <begin position="345"/>
        <end position="362"/>
    </location>
</feature>
<dbReference type="GO" id="GO:0016020">
    <property type="term" value="C:membrane"/>
    <property type="evidence" value="ECO:0007669"/>
    <property type="project" value="UniProtKB-SubCell"/>
</dbReference>
<dbReference type="PANTHER" id="PTHR11132">
    <property type="entry name" value="SOLUTE CARRIER FAMILY 35"/>
    <property type="match status" value="1"/>
</dbReference>
<organism evidence="8 9">
    <name type="scientific">Panicum hallii var. hallii</name>
    <dbReference type="NCBI Taxonomy" id="1504633"/>
    <lineage>
        <taxon>Eukaryota</taxon>
        <taxon>Viridiplantae</taxon>
        <taxon>Streptophyta</taxon>
        <taxon>Embryophyta</taxon>
        <taxon>Tracheophyta</taxon>
        <taxon>Spermatophyta</taxon>
        <taxon>Magnoliopsida</taxon>
        <taxon>Liliopsida</taxon>
        <taxon>Poales</taxon>
        <taxon>Poaceae</taxon>
        <taxon>PACMAD clade</taxon>
        <taxon>Panicoideae</taxon>
        <taxon>Panicodae</taxon>
        <taxon>Paniceae</taxon>
        <taxon>Panicinae</taxon>
        <taxon>Panicum</taxon>
        <taxon>Panicum sect. Panicum</taxon>
    </lineage>
</organism>
<keyword evidence="3 6" id="KW-1133">Transmembrane helix</keyword>
<evidence type="ECO:0000256" key="3">
    <source>
        <dbReference type="ARBA" id="ARBA00022989"/>
    </source>
</evidence>
<dbReference type="SUPFAM" id="SSF103481">
    <property type="entry name" value="Multidrug resistance efflux transporter EmrE"/>
    <property type="match status" value="1"/>
</dbReference>
<dbReference type="InterPro" id="IPR004853">
    <property type="entry name" value="Sugar_P_trans_dom"/>
</dbReference>
<dbReference type="OrthoDB" id="18894at2759"/>
<feature type="domain" description="Sugar phosphate transporter" evidence="7">
    <location>
        <begin position="220"/>
        <end position="519"/>
    </location>
</feature>
<feature type="compositionally biased region" description="Basic and acidic residues" evidence="5">
    <location>
        <begin position="142"/>
        <end position="153"/>
    </location>
</feature>
<dbReference type="STRING" id="1504633.A0A2T7DGS4"/>
<feature type="transmembrane region" description="Helical" evidence="6">
    <location>
        <begin position="475"/>
        <end position="496"/>
    </location>
</feature>
<dbReference type="AlphaFoldDB" id="A0A2T7DGS4"/>
<feature type="transmembrane region" description="Helical" evidence="6">
    <location>
        <begin position="313"/>
        <end position="338"/>
    </location>
</feature>
<dbReference type="Gramene" id="PUZ54778">
    <property type="protein sequence ID" value="PUZ54778"/>
    <property type="gene ID" value="GQ55_5G158400"/>
</dbReference>
<dbReference type="Proteomes" id="UP000244336">
    <property type="component" value="Chromosome 5"/>
</dbReference>